<evidence type="ECO:0000313" key="11">
    <source>
        <dbReference type="Proteomes" id="UP000244884"/>
    </source>
</evidence>
<evidence type="ECO:0000256" key="1">
    <source>
        <dbReference type="ARBA" id="ARBA00004680"/>
    </source>
</evidence>
<dbReference type="InterPro" id="IPR013785">
    <property type="entry name" value="Aldolase_TIM"/>
</dbReference>
<dbReference type="PANTHER" id="PTHR21139">
    <property type="entry name" value="TRIOSEPHOSPHATE ISOMERASE"/>
    <property type="match status" value="1"/>
</dbReference>
<dbReference type="GO" id="GO:0006096">
    <property type="term" value="P:glycolytic process"/>
    <property type="evidence" value="ECO:0007669"/>
    <property type="project" value="UniProtKB-UniRule"/>
</dbReference>
<comment type="catalytic activity">
    <reaction evidence="8 9">
        <text>D-glyceraldehyde 3-phosphate = dihydroxyacetone phosphate</text>
        <dbReference type="Rhea" id="RHEA:18585"/>
        <dbReference type="ChEBI" id="CHEBI:57642"/>
        <dbReference type="ChEBI" id="CHEBI:59776"/>
        <dbReference type="EC" id="5.3.1.1"/>
    </reaction>
</comment>
<dbReference type="InterPro" id="IPR035990">
    <property type="entry name" value="TIM_sf"/>
</dbReference>
<dbReference type="PANTHER" id="PTHR21139:SF42">
    <property type="entry name" value="TRIOSEPHOSPHATE ISOMERASE"/>
    <property type="match status" value="1"/>
</dbReference>
<dbReference type="RefSeq" id="WP_158341254.1">
    <property type="nucleotide sequence ID" value="NZ_CP029161.1"/>
</dbReference>
<evidence type="ECO:0000256" key="6">
    <source>
        <dbReference type="ARBA" id="ARBA00023152"/>
    </source>
</evidence>
<protein>
    <recommendedName>
        <fullName evidence="8 9">Triosephosphate isomerase</fullName>
        <shortName evidence="8">TIM</shortName>
        <shortName evidence="8">TPI</shortName>
        <ecNumber evidence="8 9">5.3.1.1</ecNumber>
    </recommendedName>
    <alternativeName>
        <fullName evidence="8">Triose-phosphate isomerase</fullName>
    </alternativeName>
</protein>
<name>A0A2U8DG52_9GAMM</name>
<dbReference type="NCBIfam" id="TIGR00419">
    <property type="entry name" value="tim"/>
    <property type="match status" value="1"/>
</dbReference>
<dbReference type="GO" id="GO:0019563">
    <property type="term" value="P:glycerol catabolic process"/>
    <property type="evidence" value="ECO:0007669"/>
    <property type="project" value="TreeGrafter"/>
</dbReference>
<feature type="binding site" evidence="8">
    <location>
        <position position="174"/>
    </location>
    <ligand>
        <name>substrate</name>
    </ligand>
</feature>
<dbReference type="UniPathway" id="UPA00138"/>
<feature type="binding site" evidence="8">
    <location>
        <begin position="9"/>
        <end position="11"/>
    </location>
    <ligand>
        <name>substrate</name>
    </ligand>
</feature>
<keyword evidence="6 8" id="KW-0324">Glycolysis</keyword>
<dbReference type="InterPro" id="IPR000652">
    <property type="entry name" value="Triosephosphate_isomerase"/>
</dbReference>
<dbReference type="SUPFAM" id="SSF51351">
    <property type="entry name" value="Triosephosphate isomerase (TIM)"/>
    <property type="match status" value="1"/>
</dbReference>
<keyword evidence="5 8" id="KW-0963">Cytoplasm</keyword>
<feature type="active site" description="Proton acceptor" evidence="8">
    <location>
        <position position="168"/>
    </location>
</feature>
<comment type="pathway">
    <text evidence="1 8 9">Carbohydrate degradation; glycolysis; D-glyceraldehyde 3-phosphate from glycerone phosphate: step 1/1.</text>
</comment>
<dbReference type="Pfam" id="PF00121">
    <property type="entry name" value="TIM"/>
    <property type="match status" value="1"/>
</dbReference>
<reference evidence="10 11" key="1">
    <citation type="submission" date="2018-04" db="EMBL/GenBank/DDBJ databases">
        <title>Genome sequence of Buchnera aphidicola from Melaphis sacchari.</title>
        <authorList>
            <person name="Geib S.M."/>
            <person name="Palmer N.A."/>
            <person name="Sattler S.E."/>
            <person name="Sarath G."/>
        </authorList>
    </citation>
    <scope>NUCLEOTIDE SEQUENCE [LARGE SCALE GENOMIC DNA]</scope>
    <source>
        <strain evidence="10 11">LSU</strain>
    </source>
</reference>
<dbReference type="GO" id="GO:0005829">
    <property type="term" value="C:cytosol"/>
    <property type="evidence" value="ECO:0007669"/>
    <property type="project" value="TreeGrafter"/>
</dbReference>
<dbReference type="InterPro" id="IPR022896">
    <property type="entry name" value="TrioseP_Isoase_bac/euk"/>
</dbReference>
<dbReference type="Gene3D" id="3.20.20.70">
    <property type="entry name" value="Aldolase class I"/>
    <property type="match status" value="1"/>
</dbReference>
<dbReference type="GO" id="GO:0004807">
    <property type="term" value="F:triose-phosphate isomerase activity"/>
    <property type="evidence" value="ECO:0007669"/>
    <property type="project" value="UniProtKB-UniRule"/>
</dbReference>
<dbReference type="FunFam" id="3.20.20.70:FF:000016">
    <property type="entry name" value="Triosephosphate isomerase"/>
    <property type="match status" value="1"/>
</dbReference>
<comment type="pathway">
    <text evidence="8 9">Carbohydrate biosynthesis; gluconeogenesis.</text>
</comment>
<evidence type="ECO:0000256" key="7">
    <source>
        <dbReference type="ARBA" id="ARBA00023235"/>
    </source>
</evidence>
<comment type="similarity">
    <text evidence="3 8 9">Belongs to the triosephosphate isomerase family.</text>
</comment>
<dbReference type="PROSITE" id="PS51440">
    <property type="entry name" value="TIM_2"/>
    <property type="match status" value="1"/>
</dbReference>
<gene>
    <name evidence="8" type="primary">tpiA</name>
    <name evidence="10" type="ORF">DD681_01495</name>
</gene>
<feature type="active site" description="Electrophile" evidence="8">
    <location>
        <position position="96"/>
    </location>
</feature>
<dbReference type="GO" id="GO:0046166">
    <property type="term" value="P:glyceraldehyde-3-phosphate biosynthetic process"/>
    <property type="evidence" value="ECO:0007669"/>
    <property type="project" value="TreeGrafter"/>
</dbReference>
<dbReference type="HAMAP" id="MF_00147_B">
    <property type="entry name" value="TIM_B"/>
    <property type="match status" value="1"/>
</dbReference>
<dbReference type="AlphaFoldDB" id="A0A2U8DG52"/>
<accession>A0A2U8DG52</accession>
<evidence type="ECO:0000313" key="10">
    <source>
        <dbReference type="EMBL" id="AWH90481.1"/>
    </source>
</evidence>
<dbReference type="PROSITE" id="PS00171">
    <property type="entry name" value="TIM_1"/>
    <property type="match status" value="1"/>
</dbReference>
<evidence type="ECO:0000256" key="8">
    <source>
        <dbReference type="HAMAP-Rule" id="MF_00147"/>
    </source>
</evidence>
<comment type="caution">
    <text evidence="8">Lacks conserved residue(s) required for the propagation of feature annotation.</text>
</comment>
<dbReference type="OrthoDB" id="9809429at2"/>
<comment type="subunit">
    <text evidence="8 9">Homodimer.</text>
</comment>
<comment type="pathway">
    <text evidence="2">Carbohydrate metabolism; erythritol degradation.</text>
</comment>
<evidence type="ECO:0000256" key="2">
    <source>
        <dbReference type="ARBA" id="ARBA00004939"/>
    </source>
</evidence>
<comment type="function">
    <text evidence="8">Involved in the gluconeogenesis. Catalyzes stereospecifically the conversion of dihydroxyacetone phosphate (DHAP) to D-glyceraldehyde-3-phosphate (G3P).</text>
</comment>
<keyword evidence="7 8" id="KW-0413">Isomerase</keyword>
<evidence type="ECO:0000256" key="3">
    <source>
        <dbReference type="ARBA" id="ARBA00007422"/>
    </source>
</evidence>
<feature type="binding site" evidence="8">
    <location>
        <position position="213"/>
    </location>
    <ligand>
        <name>substrate</name>
    </ligand>
</feature>
<dbReference type="UniPathway" id="UPA00109">
    <property type="reaction ID" value="UER00189"/>
</dbReference>
<dbReference type="CDD" id="cd00311">
    <property type="entry name" value="TIM"/>
    <property type="match status" value="1"/>
</dbReference>
<proteinExistence type="inferred from homology"/>
<evidence type="ECO:0000256" key="5">
    <source>
        <dbReference type="ARBA" id="ARBA00022490"/>
    </source>
</evidence>
<evidence type="ECO:0000256" key="4">
    <source>
        <dbReference type="ARBA" id="ARBA00022432"/>
    </source>
</evidence>
<comment type="subcellular location">
    <subcellularLocation>
        <location evidence="8 9">Cytoplasm</location>
    </subcellularLocation>
</comment>
<organism evidence="10 11">
    <name type="scientific">Buchnera aphidicola</name>
    <name type="common">Melanaphis sacchari</name>
    <dbReference type="NCBI Taxonomy" id="2173854"/>
    <lineage>
        <taxon>Bacteria</taxon>
        <taxon>Pseudomonadati</taxon>
        <taxon>Pseudomonadota</taxon>
        <taxon>Gammaproteobacteria</taxon>
        <taxon>Enterobacterales</taxon>
        <taxon>Erwiniaceae</taxon>
        <taxon>Buchnera</taxon>
    </lineage>
</organism>
<keyword evidence="4 8" id="KW-0312">Gluconeogenesis</keyword>
<dbReference type="GO" id="GO:0006094">
    <property type="term" value="P:gluconeogenesis"/>
    <property type="evidence" value="ECO:0007669"/>
    <property type="project" value="UniProtKB-UniRule"/>
</dbReference>
<dbReference type="InterPro" id="IPR020861">
    <property type="entry name" value="Triosephosphate_isomerase_AS"/>
</dbReference>
<dbReference type="Proteomes" id="UP000244884">
    <property type="component" value="Chromosome"/>
</dbReference>
<dbReference type="EMBL" id="CP029161">
    <property type="protein sequence ID" value="AWH90481.1"/>
    <property type="molecule type" value="Genomic_DNA"/>
</dbReference>
<sequence length="253" mass="28766">MKKKAIIANWKLNSNIKSISHFFTNFKLNAPVNLNKNIIVIIPPAVYLERVYKYIHDKNIFLGAQNMDLNVEGSFTGDISVAMLKNVGVKYVILGHSERRLLHNENDLVISKKICLAKKFNLIPIICIGENKEEKARNKTQEIIIKQLSYIFEYLGKKVFRNTIIAYEPIWAIGTGMSADPNYVQLIHEFIKNYIQKYDSLASHTLMVQYGGSVNALNAKSFLNKPDIDGLLIGNASLDVKEFLKIINMCNTK</sequence>
<evidence type="ECO:0000256" key="9">
    <source>
        <dbReference type="RuleBase" id="RU363013"/>
    </source>
</evidence>
<dbReference type="EC" id="5.3.1.1" evidence="8 9"/>